<sequence>MRVGDTTAEHEKKLDREEQILDAVLTLLSQQGISGVSMRAVSRQAGVSLGLVNYYYGDKDTLICAALRRIERQDMAMVAPDPAKTPEDNLRAVLRRVARSEFLTTEYLSLRLQLWSLAQVHPVFGEINTAAQRRYRKALATLIRTARPELPRTEANKRAADIDIVQNGMWLTALLGLDRASIRRSVARCEEIAFR</sequence>
<dbReference type="AlphaFoldDB" id="A0A060ZJS7"/>
<dbReference type="InterPro" id="IPR009057">
    <property type="entry name" value="Homeodomain-like_sf"/>
</dbReference>
<evidence type="ECO:0000256" key="5">
    <source>
        <dbReference type="PROSITE-ProRule" id="PRU00335"/>
    </source>
</evidence>
<protein>
    <submittedName>
        <fullName evidence="7">TetR family transcriptional regulator</fullName>
    </submittedName>
</protein>
<organism evidence="7">
    <name type="scientific">Streptomyces iranensis</name>
    <dbReference type="NCBI Taxonomy" id="576784"/>
    <lineage>
        <taxon>Bacteria</taxon>
        <taxon>Bacillati</taxon>
        <taxon>Actinomycetota</taxon>
        <taxon>Actinomycetes</taxon>
        <taxon>Kitasatosporales</taxon>
        <taxon>Streptomycetaceae</taxon>
        <taxon>Streptomyces</taxon>
        <taxon>Streptomyces violaceusniger group</taxon>
    </lineage>
</organism>
<keyword evidence="1" id="KW-0678">Repressor</keyword>
<dbReference type="PROSITE" id="PS50977">
    <property type="entry name" value="HTH_TETR_2"/>
    <property type="match status" value="1"/>
</dbReference>
<proteinExistence type="predicted"/>
<keyword evidence="4" id="KW-0804">Transcription</keyword>
<dbReference type="GO" id="GO:0003700">
    <property type="term" value="F:DNA-binding transcription factor activity"/>
    <property type="evidence" value="ECO:0007669"/>
    <property type="project" value="TreeGrafter"/>
</dbReference>
<feature type="DNA-binding region" description="H-T-H motif" evidence="5">
    <location>
        <begin position="37"/>
        <end position="56"/>
    </location>
</feature>
<dbReference type="SUPFAM" id="SSF46689">
    <property type="entry name" value="Homeodomain-like"/>
    <property type="match status" value="1"/>
</dbReference>
<dbReference type="InterPro" id="IPR001647">
    <property type="entry name" value="HTH_TetR"/>
</dbReference>
<name>A0A060ZJS7_9ACTN</name>
<dbReference type="HOGENOM" id="CLU_1412618_0_0_11"/>
<dbReference type="PANTHER" id="PTHR30055:SF234">
    <property type="entry name" value="HTH-TYPE TRANSCRIPTIONAL REGULATOR BETI"/>
    <property type="match status" value="1"/>
</dbReference>
<dbReference type="InterPro" id="IPR050109">
    <property type="entry name" value="HTH-type_TetR-like_transc_reg"/>
</dbReference>
<reference evidence="7" key="1">
    <citation type="submission" date="2014-05" db="EMBL/GenBank/DDBJ databases">
        <authorList>
            <person name="Horn Fabian"/>
        </authorList>
    </citation>
    <scope>NUCLEOTIDE SEQUENCE</scope>
</reference>
<dbReference type="SUPFAM" id="SSF48498">
    <property type="entry name" value="Tetracyclin repressor-like, C-terminal domain"/>
    <property type="match status" value="1"/>
</dbReference>
<dbReference type="EMBL" id="LK022848">
    <property type="protein sequence ID" value="CDR01467.1"/>
    <property type="molecule type" value="Genomic_DNA"/>
</dbReference>
<evidence type="ECO:0000256" key="2">
    <source>
        <dbReference type="ARBA" id="ARBA00023015"/>
    </source>
</evidence>
<dbReference type="PANTHER" id="PTHR30055">
    <property type="entry name" value="HTH-TYPE TRANSCRIPTIONAL REGULATOR RUTR"/>
    <property type="match status" value="1"/>
</dbReference>
<evidence type="ECO:0000256" key="3">
    <source>
        <dbReference type="ARBA" id="ARBA00023125"/>
    </source>
</evidence>
<dbReference type="Pfam" id="PF00440">
    <property type="entry name" value="TetR_N"/>
    <property type="match status" value="1"/>
</dbReference>
<evidence type="ECO:0000313" key="7">
    <source>
        <dbReference type="EMBL" id="CDR01467.1"/>
    </source>
</evidence>
<accession>A0A060ZJS7</accession>
<dbReference type="RefSeq" id="WP_281062726.1">
    <property type="nucleotide sequence ID" value="NZ_CP136563.1"/>
</dbReference>
<feature type="domain" description="HTH tetR-type" evidence="6">
    <location>
        <begin position="14"/>
        <end position="74"/>
    </location>
</feature>
<evidence type="ECO:0000256" key="4">
    <source>
        <dbReference type="ARBA" id="ARBA00023163"/>
    </source>
</evidence>
<dbReference type="GO" id="GO:0000976">
    <property type="term" value="F:transcription cis-regulatory region binding"/>
    <property type="evidence" value="ECO:0007669"/>
    <property type="project" value="TreeGrafter"/>
</dbReference>
<dbReference type="Gene3D" id="1.10.357.10">
    <property type="entry name" value="Tetracycline Repressor, domain 2"/>
    <property type="match status" value="1"/>
</dbReference>
<evidence type="ECO:0000259" key="6">
    <source>
        <dbReference type="PROSITE" id="PS50977"/>
    </source>
</evidence>
<keyword evidence="3 5" id="KW-0238">DNA-binding</keyword>
<gene>
    <name evidence="7" type="ORF">SIRAN364</name>
</gene>
<dbReference type="Pfam" id="PF13977">
    <property type="entry name" value="TetR_C_6"/>
    <property type="match status" value="1"/>
</dbReference>
<keyword evidence="2" id="KW-0805">Transcription regulation</keyword>
<dbReference type="InterPro" id="IPR036271">
    <property type="entry name" value="Tet_transcr_reg_TetR-rel_C_sf"/>
</dbReference>
<dbReference type="PRINTS" id="PR00455">
    <property type="entry name" value="HTHTETR"/>
</dbReference>
<evidence type="ECO:0000256" key="1">
    <source>
        <dbReference type="ARBA" id="ARBA00022491"/>
    </source>
</evidence>
<dbReference type="InterPro" id="IPR039538">
    <property type="entry name" value="BetI_C"/>
</dbReference>